<dbReference type="RefSeq" id="XP_046592865.1">
    <property type="nucleotide sequence ID" value="XM_046736909.1"/>
</dbReference>
<evidence type="ECO:0000256" key="3">
    <source>
        <dbReference type="SAM" id="SignalP"/>
    </source>
</evidence>
<reference evidence="5 6" key="1">
    <citation type="submission" date="2025-05" db="UniProtKB">
        <authorList>
            <consortium name="RefSeq"/>
        </authorList>
    </citation>
    <scope>IDENTIFICATION</scope>
    <source>
        <tissue evidence="5 6">Thorax and Abdomen</tissue>
    </source>
</reference>
<keyword evidence="3" id="KW-0732">Signal</keyword>
<feature type="signal peptide" evidence="3">
    <location>
        <begin position="1"/>
        <end position="21"/>
    </location>
</feature>
<keyword evidence="4" id="KW-1185">Reference proteome</keyword>
<accession>A0A6J0BRI5</accession>
<dbReference type="OrthoDB" id="7607349at2759"/>
<evidence type="ECO:0000313" key="5">
    <source>
        <dbReference type="RefSeq" id="XP_015516513.2"/>
    </source>
</evidence>
<evidence type="ECO:0000313" key="4">
    <source>
        <dbReference type="Proteomes" id="UP000829291"/>
    </source>
</evidence>
<feature type="region of interest" description="Disordered" evidence="2">
    <location>
        <begin position="275"/>
        <end position="312"/>
    </location>
</feature>
<organism evidence="4 5">
    <name type="scientific">Neodiprion lecontei</name>
    <name type="common">Redheaded pine sawfly</name>
    <dbReference type="NCBI Taxonomy" id="441921"/>
    <lineage>
        <taxon>Eukaryota</taxon>
        <taxon>Metazoa</taxon>
        <taxon>Ecdysozoa</taxon>
        <taxon>Arthropoda</taxon>
        <taxon>Hexapoda</taxon>
        <taxon>Insecta</taxon>
        <taxon>Pterygota</taxon>
        <taxon>Neoptera</taxon>
        <taxon>Endopterygota</taxon>
        <taxon>Hymenoptera</taxon>
        <taxon>Tenthredinoidea</taxon>
        <taxon>Diprionidae</taxon>
        <taxon>Diprioninae</taxon>
        <taxon>Neodiprion</taxon>
    </lineage>
</organism>
<evidence type="ECO:0000256" key="1">
    <source>
        <dbReference type="SAM" id="Coils"/>
    </source>
</evidence>
<evidence type="ECO:0000313" key="6">
    <source>
        <dbReference type="RefSeq" id="XP_046592865.1"/>
    </source>
</evidence>
<dbReference type="RefSeq" id="XP_015516513.2">
    <property type="nucleotide sequence ID" value="XM_015661027.2"/>
</dbReference>
<dbReference type="KEGG" id="nlo:107221870"/>
<keyword evidence="1" id="KW-0175">Coiled coil</keyword>
<sequence>MFAATIFVLIVFSLCENEVQCSTIRRQVFSRETQNLTKPTKHVTFLKRIDNAVIQNPLEVSALLDSQREINLSGEREVKEADRVTISKGKNRLTKNDAKRRKPKFLGSLTFAKLLNGAIALHYLTPGYFTTLYEPQSYFPYLYPVPYPVPGIGSNFFPNFLSGIPTKPPTDRIVTSVPLSKPVPQQISNLSAPVELQVVDTTLDNDKVTTEKEDDAASDLQEQAVDDAEKEISEAQATQVDLKRAVPSDVKDELDTDPIVDSVINDGPELEKLSLTRKTSTPTPTSTSTTVSTTDVPTNTTTVPNVTLSTTSAGNGTELSPFYGYYGGMPQDLEHLLFTTENPQQRYLDDYNPEKFALPFQRPAIFNPYPNAEAYPSPFANSFSPRERFPEFLNTVEADRYFYDSQNKPNFDGFRPILK</sequence>
<evidence type="ECO:0000256" key="2">
    <source>
        <dbReference type="SAM" id="MobiDB-lite"/>
    </source>
</evidence>
<dbReference type="GeneID" id="107221870"/>
<feature type="coiled-coil region" evidence="1">
    <location>
        <begin position="218"/>
        <end position="245"/>
    </location>
</feature>
<feature type="compositionally biased region" description="Low complexity" evidence="2">
    <location>
        <begin position="279"/>
        <end position="312"/>
    </location>
</feature>
<dbReference type="AlphaFoldDB" id="A0A6J0BRI5"/>
<dbReference type="InParanoid" id="A0A6J0BRI5"/>
<proteinExistence type="predicted"/>
<gene>
    <name evidence="5 6" type="primary">LOC107221870</name>
</gene>
<name>A0A6J0BRI5_NEOLC</name>
<protein>
    <submittedName>
        <fullName evidence="5 6">Uncharacterized protein LOC107221870</fullName>
    </submittedName>
</protein>
<dbReference type="Proteomes" id="UP000829291">
    <property type="component" value="Chromosome 4"/>
</dbReference>
<feature type="chain" id="PRO_5045019075" evidence="3">
    <location>
        <begin position="22"/>
        <end position="419"/>
    </location>
</feature>